<dbReference type="GO" id="GO:0006273">
    <property type="term" value="P:lagging strand elongation"/>
    <property type="evidence" value="ECO:0007669"/>
    <property type="project" value="TreeGrafter"/>
</dbReference>
<dbReference type="PANTHER" id="PTHR45674:SF4">
    <property type="entry name" value="DNA LIGASE 1"/>
    <property type="match status" value="1"/>
</dbReference>
<name>A0A9W6X3R7_9STRA</name>
<organism evidence="7 8">
    <name type="scientific">Phytophthora fragariaefolia</name>
    <dbReference type="NCBI Taxonomy" id="1490495"/>
    <lineage>
        <taxon>Eukaryota</taxon>
        <taxon>Sar</taxon>
        <taxon>Stramenopiles</taxon>
        <taxon>Oomycota</taxon>
        <taxon>Peronosporomycetes</taxon>
        <taxon>Peronosporales</taxon>
        <taxon>Peronosporaceae</taxon>
        <taxon>Phytophthora</taxon>
    </lineage>
</organism>
<feature type="domain" description="DNA ligase ATP-dependent N-terminal" evidence="6">
    <location>
        <begin position="17"/>
        <end position="164"/>
    </location>
</feature>
<dbReference type="InterPro" id="IPR050191">
    <property type="entry name" value="ATP-dep_DNA_ligase"/>
</dbReference>
<dbReference type="GO" id="GO:0006281">
    <property type="term" value="P:DNA repair"/>
    <property type="evidence" value="ECO:0007669"/>
    <property type="project" value="UniProtKB-KW"/>
</dbReference>
<dbReference type="PANTHER" id="PTHR45674">
    <property type="entry name" value="DNA LIGASE 1/3 FAMILY MEMBER"/>
    <property type="match status" value="1"/>
</dbReference>
<keyword evidence="2" id="KW-0436">Ligase</keyword>
<dbReference type="GO" id="GO:0005634">
    <property type="term" value="C:nucleus"/>
    <property type="evidence" value="ECO:0007669"/>
    <property type="project" value="TreeGrafter"/>
</dbReference>
<sequence>MLRSTLRRDLLLQEVGNARVASVQLLADAYRALLAFPTSRELASALYLTASQLAPPYEGVELRFGAKSFVRFLKQLEVEKEASSEPHGTLEKLLATYPDYGKATQALLDCGRIQVPAATEEEEEQGEHLSIRDVHENLMMIARDEGVGGVARKQQLALKLLQQCR</sequence>
<comment type="similarity">
    <text evidence="1">Belongs to the ATP-dependent DNA ligase family.</text>
</comment>
<evidence type="ECO:0000313" key="8">
    <source>
        <dbReference type="Proteomes" id="UP001165121"/>
    </source>
</evidence>
<evidence type="ECO:0000259" key="6">
    <source>
        <dbReference type="Pfam" id="PF04675"/>
    </source>
</evidence>
<keyword evidence="3" id="KW-0227">DNA damage</keyword>
<keyword evidence="5" id="KW-0234">DNA repair</keyword>
<evidence type="ECO:0000256" key="5">
    <source>
        <dbReference type="ARBA" id="ARBA00023204"/>
    </source>
</evidence>
<protein>
    <submittedName>
        <fullName evidence="7">Unnamed protein product</fullName>
    </submittedName>
</protein>
<dbReference type="InterPro" id="IPR012308">
    <property type="entry name" value="DNA_ligase_ATP-dep_N"/>
</dbReference>
<comment type="caution">
    <text evidence="7">The sequence shown here is derived from an EMBL/GenBank/DDBJ whole genome shotgun (WGS) entry which is preliminary data.</text>
</comment>
<evidence type="ECO:0000256" key="4">
    <source>
        <dbReference type="ARBA" id="ARBA00023172"/>
    </source>
</evidence>
<evidence type="ECO:0000256" key="1">
    <source>
        <dbReference type="ARBA" id="ARBA00007572"/>
    </source>
</evidence>
<keyword evidence="4" id="KW-0233">DNA recombination</keyword>
<dbReference type="SUPFAM" id="SSF117018">
    <property type="entry name" value="ATP-dependent DNA ligase DNA-binding domain"/>
    <property type="match status" value="1"/>
</dbReference>
<dbReference type="InterPro" id="IPR036599">
    <property type="entry name" value="DNA_ligase_N_sf"/>
</dbReference>
<dbReference type="GO" id="GO:0003677">
    <property type="term" value="F:DNA binding"/>
    <property type="evidence" value="ECO:0007669"/>
    <property type="project" value="InterPro"/>
</dbReference>
<dbReference type="Pfam" id="PF04675">
    <property type="entry name" value="DNA_ligase_A_N"/>
    <property type="match status" value="1"/>
</dbReference>
<keyword evidence="8" id="KW-1185">Reference proteome</keyword>
<proteinExistence type="inferred from homology"/>
<dbReference type="AlphaFoldDB" id="A0A9W6X3R7"/>
<evidence type="ECO:0000256" key="3">
    <source>
        <dbReference type="ARBA" id="ARBA00022763"/>
    </source>
</evidence>
<dbReference type="EMBL" id="BSXT01000512">
    <property type="protein sequence ID" value="GMF28959.1"/>
    <property type="molecule type" value="Genomic_DNA"/>
</dbReference>
<dbReference type="Proteomes" id="UP001165121">
    <property type="component" value="Unassembled WGS sequence"/>
</dbReference>
<evidence type="ECO:0000256" key="2">
    <source>
        <dbReference type="ARBA" id="ARBA00022598"/>
    </source>
</evidence>
<dbReference type="OrthoDB" id="10398941at2759"/>
<dbReference type="GO" id="GO:0006310">
    <property type="term" value="P:DNA recombination"/>
    <property type="evidence" value="ECO:0007669"/>
    <property type="project" value="UniProtKB-KW"/>
</dbReference>
<accession>A0A9W6X3R7</accession>
<evidence type="ECO:0000313" key="7">
    <source>
        <dbReference type="EMBL" id="GMF28959.1"/>
    </source>
</evidence>
<gene>
    <name evidence="7" type="ORF">Pfra01_000609400</name>
</gene>
<dbReference type="GO" id="GO:0005739">
    <property type="term" value="C:mitochondrion"/>
    <property type="evidence" value="ECO:0007669"/>
    <property type="project" value="TreeGrafter"/>
</dbReference>
<reference evidence="7" key="1">
    <citation type="submission" date="2023-04" db="EMBL/GenBank/DDBJ databases">
        <title>Phytophthora fragariaefolia NBRC 109709.</title>
        <authorList>
            <person name="Ichikawa N."/>
            <person name="Sato H."/>
            <person name="Tonouchi N."/>
        </authorList>
    </citation>
    <scope>NUCLEOTIDE SEQUENCE</scope>
    <source>
        <strain evidence="7">NBRC 109709</strain>
    </source>
</reference>
<dbReference type="Gene3D" id="1.10.3260.10">
    <property type="entry name" value="DNA ligase, ATP-dependent, N-terminal domain"/>
    <property type="match status" value="1"/>
</dbReference>
<dbReference type="GO" id="GO:0003910">
    <property type="term" value="F:DNA ligase (ATP) activity"/>
    <property type="evidence" value="ECO:0007669"/>
    <property type="project" value="InterPro"/>
</dbReference>